<dbReference type="Pfam" id="PF25567">
    <property type="entry name" value="TPR_SYO1"/>
    <property type="match status" value="1"/>
</dbReference>
<dbReference type="KEGG" id="goe:100898167"/>
<dbReference type="InterPro" id="IPR052616">
    <property type="entry name" value="SYO1-like"/>
</dbReference>
<proteinExistence type="inferred from homology"/>
<accession>A0AAJ6QR02</accession>
<keyword evidence="4" id="KW-1185">Reference proteome</keyword>
<evidence type="ECO:0000259" key="3">
    <source>
        <dbReference type="Pfam" id="PF25567"/>
    </source>
</evidence>
<dbReference type="RefSeq" id="XP_003740959.1">
    <property type="nucleotide sequence ID" value="XM_003740911.2"/>
</dbReference>
<feature type="region of interest" description="Disordered" evidence="2">
    <location>
        <begin position="347"/>
        <end position="381"/>
    </location>
</feature>
<feature type="compositionally biased region" description="Basic residues" evidence="2">
    <location>
        <begin position="1"/>
        <end position="11"/>
    </location>
</feature>
<dbReference type="Gene3D" id="1.25.10.10">
    <property type="entry name" value="Leucine-rich Repeat Variant"/>
    <property type="match status" value="1"/>
</dbReference>
<dbReference type="InterPro" id="IPR057990">
    <property type="entry name" value="TPR_SYO1"/>
</dbReference>
<evidence type="ECO:0000256" key="1">
    <source>
        <dbReference type="ARBA" id="ARBA00049983"/>
    </source>
</evidence>
<feature type="region of interest" description="Disordered" evidence="2">
    <location>
        <begin position="1"/>
        <end position="22"/>
    </location>
</feature>
<protein>
    <submittedName>
        <fullName evidence="5">Uncharacterized protein LOC100898167</fullName>
    </submittedName>
</protein>
<organism evidence="4 5">
    <name type="scientific">Galendromus occidentalis</name>
    <name type="common">western predatory mite</name>
    <dbReference type="NCBI Taxonomy" id="34638"/>
    <lineage>
        <taxon>Eukaryota</taxon>
        <taxon>Metazoa</taxon>
        <taxon>Ecdysozoa</taxon>
        <taxon>Arthropoda</taxon>
        <taxon>Chelicerata</taxon>
        <taxon>Arachnida</taxon>
        <taxon>Acari</taxon>
        <taxon>Parasitiformes</taxon>
        <taxon>Mesostigmata</taxon>
        <taxon>Gamasina</taxon>
        <taxon>Phytoseioidea</taxon>
        <taxon>Phytoseiidae</taxon>
        <taxon>Typhlodrominae</taxon>
        <taxon>Galendromus</taxon>
    </lineage>
</organism>
<reference evidence="5" key="1">
    <citation type="submission" date="2025-08" db="UniProtKB">
        <authorList>
            <consortium name="RefSeq"/>
        </authorList>
    </citation>
    <scope>IDENTIFICATION</scope>
</reference>
<comment type="similarity">
    <text evidence="1">Belongs to the nuclear import and ribosome assembly adapter family.</text>
</comment>
<dbReference type="GeneID" id="100898167"/>
<evidence type="ECO:0000313" key="4">
    <source>
        <dbReference type="Proteomes" id="UP000694867"/>
    </source>
</evidence>
<dbReference type="GO" id="GO:0042273">
    <property type="term" value="P:ribosomal large subunit biogenesis"/>
    <property type="evidence" value="ECO:0007669"/>
    <property type="project" value="TreeGrafter"/>
</dbReference>
<feature type="domain" description="SYO1-like TPR repeats" evidence="3">
    <location>
        <begin position="395"/>
        <end position="634"/>
    </location>
</feature>
<dbReference type="InterPro" id="IPR016024">
    <property type="entry name" value="ARM-type_fold"/>
</dbReference>
<dbReference type="GO" id="GO:0006606">
    <property type="term" value="P:protein import into nucleus"/>
    <property type="evidence" value="ECO:0007669"/>
    <property type="project" value="TreeGrafter"/>
</dbReference>
<feature type="compositionally biased region" description="Acidic residues" evidence="2">
    <location>
        <begin position="347"/>
        <end position="359"/>
    </location>
</feature>
<dbReference type="PANTHER" id="PTHR13347">
    <property type="entry name" value="HEAT REPEAT-CONTAINING PROTEIN 3"/>
    <property type="match status" value="1"/>
</dbReference>
<evidence type="ECO:0000313" key="5">
    <source>
        <dbReference type="RefSeq" id="XP_003740959.1"/>
    </source>
</evidence>
<dbReference type="AlphaFoldDB" id="A0AAJ6QR02"/>
<dbReference type="GO" id="GO:0051082">
    <property type="term" value="F:unfolded protein binding"/>
    <property type="evidence" value="ECO:0007669"/>
    <property type="project" value="TreeGrafter"/>
</dbReference>
<sequence>MGKERRIRKTARNNPLGTRRGVKTDTALPLTEELDFLKTKEATASLGFSLDELLQKLQSQVPDDRTSAAVILANLSSSPSTVDGVKRLDIIKFAAPLLLDKNIHVRLNISRFLGALGNTGHSTCDKLVEGGVMAIIGQVLARFIGCDWSKIDKSQNTVLADSLYLLEKLCESSAEAVEFFNKQNLIDVVLPLLSVELTRSFTISAAAGMCLLAVTEDNPELEERLRSEIPAIKGIITQSHASMSQIFMRAIGVALLYNLDDPNSDPSFQLEALKGVLETPSEQLSALVSEKIVKVTEIERARDIEVENLEKLHKEVDAHVSELSELLRAKKLALEVLTNWCCAGDDDDDDDGWEDDDSDGGSSQASIDETMDTGTNGEDTLSPEFMRATRVASLLPVILRQTVDLLPHQNESFKLSAATQNLRAEAEDVRCRAYLCIDNMFQRLRIEDFGGPDEVRLLFETLMKAMIEVCRADKDLFEVISSALRGILDCILRTEKSRRPNVMSCVNAESLMMVCETSQKGRCASTKMNICRIVTTLALLEASLSPGAVEFLFVVATGDSDVRICAEAFDCIIDLFSGDDYDVYVREFQLVEKLRRALPNFRTMYRALGKGETKMLAVTCGKNLRRFIDYKARRRP</sequence>
<name>A0AAJ6QR02_9ACAR</name>
<gene>
    <name evidence="5" type="primary">LOC100898167</name>
</gene>
<dbReference type="InterPro" id="IPR011989">
    <property type="entry name" value="ARM-like"/>
</dbReference>
<dbReference type="SUPFAM" id="SSF48371">
    <property type="entry name" value="ARM repeat"/>
    <property type="match status" value="1"/>
</dbReference>
<dbReference type="Proteomes" id="UP000694867">
    <property type="component" value="Unplaced"/>
</dbReference>
<dbReference type="PANTHER" id="PTHR13347:SF1">
    <property type="entry name" value="HEAT REPEAT-CONTAINING PROTEIN 3"/>
    <property type="match status" value="1"/>
</dbReference>
<evidence type="ECO:0000256" key="2">
    <source>
        <dbReference type="SAM" id="MobiDB-lite"/>
    </source>
</evidence>